<proteinExistence type="predicted"/>
<gene>
    <name evidence="1" type="ORF">GGR93_003346</name>
</gene>
<reference evidence="1 2" key="1">
    <citation type="submission" date="2020-08" db="EMBL/GenBank/DDBJ databases">
        <title>Genomic Encyclopedia of Type Strains, Phase IV (KMG-IV): sequencing the most valuable type-strain genomes for metagenomic binning, comparative biology and taxonomic classification.</title>
        <authorList>
            <person name="Goeker M."/>
        </authorList>
    </citation>
    <scope>NUCLEOTIDE SEQUENCE [LARGE SCALE GENOMIC DNA]</scope>
    <source>
        <strain evidence="1 2">DSM 101015</strain>
    </source>
</reference>
<protein>
    <submittedName>
        <fullName evidence="1">Uncharacterized protein</fullName>
    </submittedName>
</protein>
<accession>A0A7W6Q5A8</accession>
<dbReference type="Proteomes" id="UP000565745">
    <property type="component" value="Unassembled WGS sequence"/>
</dbReference>
<keyword evidence="2" id="KW-1185">Reference proteome</keyword>
<dbReference type="EMBL" id="JACIFU010000004">
    <property type="protein sequence ID" value="MBB4175553.1"/>
    <property type="molecule type" value="Genomic_DNA"/>
</dbReference>
<evidence type="ECO:0000313" key="1">
    <source>
        <dbReference type="EMBL" id="MBB4175553.1"/>
    </source>
</evidence>
<sequence>MQYRPKPDSRNCLGEGLQSGMISTDRRNTCLKRVCWYLVLQGLSRSLGSCLTPPL</sequence>
<organism evidence="1 2">
    <name type="scientific">Sulfitobacter noctilucicola</name>
    <dbReference type="NCBI Taxonomy" id="1342301"/>
    <lineage>
        <taxon>Bacteria</taxon>
        <taxon>Pseudomonadati</taxon>
        <taxon>Pseudomonadota</taxon>
        <taxon>Alphaproteobacteria</taxon>
        <taxon>Rhodobacterales</taxon>
        <taxon>Roseobacteraceae</taxon>
        <taxon>Sulfitobacter</taxon>
    </lineage>
</organism>
<dbReference type="AlphaFoldDB" id="A0A7W6Q5A8"/>
<evidence type="ECO:0000313" key="2">
    <source>
        <dbReference type="Proteomes" id="UP000565745"/>
    </source>
</evidence>
<name>A0A7W6Q5A8_9RHOB</name>
<comment type="caution">
    <text evidence="1">The sequence shown here is derived from an EMBL/GenBank/DDBJ whole genome shotgun (WGS) entry which is preliminary data.</text>
</comment>